<keyword evidence="2" id="KW-0813">Transport</keyword>
<dbReference type="RefSeq" id="WP_021250811.1">
    <property type="nucleotide sequence ID" value="NZ_ATJV01000103.1"/>
</dbReference>
<keyword evidence="9" id="KW-1185">Reference proteome</keyword>
<evidence type="ECO:0000256" key="5">
    <source>
        <dbReference type="ARBA" id="ARBA00023136"/>
    </source>
</evidence>
<evidence type="ECO:0000313" key="9">
    <source>
        <dbReference type="Proteomes" id="UP000015455"/>
    </source>
</evidence>
<dbReference type="Pfam" id="PF06472">
    <property type="entry name" value="ABC_membrane_2"/>
    <property type="match status" value="1"/>
</dbReference>
<proteinExistence type="predicted"/>
<accession>S9Z9V5</accession>
<gene>
    <name evidence="8" type="ORF">M622_07070</name>
</gene>
<dbReference type="InterPro" id="IPR027417">
    <property type="entry name" value="P-loop_NTPase"/>
</dbReference>
<dbReference type="Proteomes" id="UP000015455">
    <property type="component" value="Unassembled WGS sequence"/>
</dbReference>
<reference evidence="8 9" key="1">
    <citation type="submission" date="2013-06" db="EMBL/GenBank/DDBJ databases">
        <title>Draft genome sequence of Thauera terpenica.</title>
        <authorList>
            <person name="Liu B."/>
            <person name="Frostegard A.H."/>
            <person name="Shapleigh J.P."/>
        </authorList>
    </citation>
    <scope>NUCLEOTIDE SEQUENCE [LARGE SCALE GENOMIC DNA]</scope>
    <source>
        <strain evidence="8 9">58Eu</strain>
    </source>
</reference>
<sequence length="586" mass="65363">MQPSPASPPRGSSIRRFLRLAMPYWSGERRWQAGAATLLLVLLTLGQVALAVWISYWNRALFDALEARAMRAVLVQGGLFVLIFVLTIAVTALHLHVKRWLQLDWRRWLSRRLLDTWLTEHRLYQLGFAAGDHDNPDARIAEDIRIATESAIGLAHSLLFSLLILGSFTDILLQVSGSLSLPGTGIVVPGYLVWLAVLYAGIGTVLGTLLGRPLVKATNRLQTFEANLRYGLAREREHAESIALLRGEAVERHRAEALFDDVGRGWNRQTLSYLGIVSFSTAYGTLLPVFPILIAAPQYIAGVMTLGVLMQAAQAFQRLTSALSWPIDNLGELARCRASTDRILSLYEDLQALELEQRTPSHSRIEVHSDSERKLVLRALRLADPSGRVLAEDIDFVVRCGERVLIEGDPSVALCLFRAVAGMWPWGQGEIALPAGQEIVFLPQRPYFPDGSLKAALSYPHDEAGFSPAAMRHVLECVGAAWLAPRLDERDSWDHVLPLRARQRLAIARVLLQGPSWVFLEEATNALDPEAERLLIELLLRELPDATVLLISFRSDMSRHFTRSLRLQRVRNERARDLSPHASAEA</sequence>
<comment type="subcellular location">
    <subcellularLocation>
        <location evidence="1">Cell membrane</location>
        <topology evidence="1">Multi-pass membrane protein</topology>
    </subcellularLocation>
</comment>
<dbReference type="InterPro" id="IPR011527">
    <property type="entry name" value="ABC1_TM_dom"/>
</dbReference>
<dbReference type="STRING" id="1348657.M622_07070"/>
<name>S9Z9V5_9RHOO</name>
<dbReference type="GO" id="GO:0140359">
    <property type="term" value="F:ABC-type transporter activity"/>
    <property type="evidence" value="ECO:0007669"/>
    <property type="project" value="InterPro"/>
</dbReference>
<feature type="transmembrane region" description="Helical" evidence="6">
    <location>
        <begin position="151"/>
        <end position="171"/>
    </location>
</feature>
<organism evidence="8 9">
    <name type="scientific">Thauera terpenica 58Eu</name>
    <dbReference type="NCBI Taxonomy" id="1348657"/>
    <lineage>
        <taxon>Bacteria</taxon>
        <taxon>Pseudomonadati</taxon>
        <taxon>Pseudomonadota</taxon>
        <taxon>Betaproteobacteria</taxon>
        <taxon>Rhodocyclales</taxon>
        <taxon>Zoogloeaceae</taxon>
        <taxon>Thauera</taxon>
    </lineage>
</organism>
<dbReference type="Gene3D" id="3.40.50.300">
    <property type="entry name" value="P-loop containing nucleotide triphosphate hydrolases"/>
    <property type="match status" value="1"/>
</dbReference>
<dbReference type="eggNOG" id="COG4178">
    <property type="taxonomic scope" value="Bacteria"/>
</dbReference>
<feature type="transmembrane region" description="Helical" evidence="6">
    <location>
        <begin position="75"/>
        <end position="97"/>
    </location>
</feature>
<dbReference type="InterPro" id="IPR036640">
    <property type="entry name" value="ABC1_TM_sf"/>
</dbReference>
<evidence type="ECO:0000259" key="7">
    <source>
        <dbReference type="PROSITE" id="PS50929"/>
    </source>
</evidence>
<keyword evidence="4 6" id="KW-1133">Transmembrane helix</keyword>
<dbReference type="GO" id="GO:0005524">
    <property type="term" value="F:ATP binding"/>
    <property type="evidence" value="ECO:0007669"/>
    <property type="project" value="InterPro"/>
</dbReference>
<dbReference type="PANTHER" id="PTHR11384:SF59">
    <property type="entry name" value="LYSOSOMAL COBALAMIN TRANSPORTER ABCD4"/>
    <property type="match status" value="1"/>
</dbReference>
<dbReference type="GO" id="GO:0005886">
    <property type="term" value="C:plasma membrane"/>
    <property type="evidence" value="ECO:0007669"/>
    <property type="project" value="UniProtKB-SubCell"/>
</dbReference>
<dbReference type="AlphaFoldDB" id="S9Z9V5"/>
<dbReference type="PROSITE" id="PS50929">
    <property type="entry name" value="ABC_TM1F"/>
    <property type="match status" value="1"/>
</dbReference>
<evidence type="ECO:0000256" key="6">
    <source>
        <dbReference type="SAM" id="Phobius"/>
    </source>
</evidence>
<dbReference type="SUPFAM" id="SSF52540">
    <property type="entry name" value="P-loop containing nucleoside triphosphate hydrolases"/>
    <property type="match status" value="1"/>
</dbReference>
<keyword evidence="5 6" id="KW-0472">Membrane</keyword>
<feature type="transmembrane region" description="Helical" evidence="6">
    <location>
        <begin position="273"/>
        <end position="293"/>
    </location>
</feature>
<evidence type="ECO:0000313" key="8">
    <source>
        <dbReference type="EMBL" id="EPZ14010.1"/>
    </source>
</evidence>
<feature type="domain" description="ABC transmembrane type-1" evidence="7">
    <location>
        <begin position="38"/>
        <end position="335"/>
    </location>
</feature>
<feature type="transmembrane region" description="Helical" evidence="6">
    <location>
        <begin position="191"/>
        <end position="211"/>
    </location>
</feature>
<protein>
    <recommendedName>
        <fullName evidence="7">ABC transmembrane type-1 domain-containing protein</fullName>
    </recommendedName>
</protein>
<evidence type="ECO:0000256" key="4">
    <source>
        <dbReference type="ARBA" id="ARBA00022989"/>
    </source>
</evidence>
<dbReference type="InterPro" id="IPR050835">
    <property type="entry name" value="ABC_transporter_sub-D"/>
</dbReference>
<evidence type="ECO:0000256" key="3">
    <source>
        <dbReference type="ARBA" id="ARBA00022692"/>
    </source>
</evidence>
<dbReference type="PANTHER" id="PTHR11384">
    <property type="entry name" value="ATP-BINDING CASSETTE, SUB-FAMILY D MEMBER"/>
    <property type="match status" value="1"/>
</dbReference>
<dbReference type="PATRIC" id="fig|1348657.5.peg.3430"/>
<dbReference type="Gene3D" id="1.20.1560.10">
    <property type="entry name" value="ABC transporter type 1, transmembrane domain"/>
    <property type="match status" value="1"/>
</dbReference>
<evidence type="ECO:0000256" key="2">
    <source>
        <dbReference type="ARBA" id="ARBA00022448"/>
    </source>
</evidence>
<dbReference type="EMBL" id="ATJV01000103">
    <property type="protein sequence ID" value="EPZ14010.1"/>
    <property type="molecule type" value="Genomic_DNA"/>
</dbReference>
<evidence type="ECO:0000256" key="1">
    <source>
        <dbReference type="ARBA" id="ARBA00004651"/>
    </source>
</evidence>
<comment type="caution">
    <text evidence="8">The sequence shown here is derived from an EMBL/GenBank/DDBJ whole genome shotgun (WGS) entry which is preliminary data.</text>
</comment>
<dbReference type="SUPFAM" id="SSF90123">
    <property type="entry name" value="ABC transporter transmembrane region"/>
    <property type="match status" value="1"/>
</dbReference>
<keyword evidence="3 6" id="KW-0812">Transmembrane</keyword>